<reference evidence="3" key="1">
    <citation type="submission" date="2025-08" db="UniProtKB">
        <authorList>
            <consortium name="RefSeq"/>
        </authorList>
    </citation>
    <scope>IDENTIFICATION</scope>
</reference>
<dbReference type="Pfam" id="PF00078">
    <property type="entry name" value="RVT_1"/>
    <property type="match status" value="1"/>
</dbReference>
<dbReference type="InterPro" id="IPR040676">
    <property type="entry name" value="DUF5641"/>
</dbReference>
<dbReference type="InterPro" id="IPR036397">
    <property type="entry name" value="RNaseH_sf"/>
</dbReference>
<organism evidence="2 3">
    <name type="scientific">Bicyclus anynana</name>
    <name type="common">Squinting bush brown butterfly</name>
    <dbReference type="NCBI Taxonomy" id="110368"/>
    <lineage>
        <taxon>Eukaryota</taxon>
        <taxon>Metazoa</taxon>
        <taxon>Ecdysozoa</taxon>
        <taxon>Arthropoda</taxon>
        <taxon>Hexapoda</taxon>
        <taxon>Insecta</taxon>
        <taxon>Pterygota</taxon>
        <taxon>Neoptera</taxon>
        <taxon>Endopterygota</taxon>
        <taxon>Lepidoptera</taxon>
        <taxon>Glossata</taxon>
        <taxon>Ditrysia</taxon>
        <taxon>Papilionoidea</taxon>
        <taxon>Nymphalidae</taxon>
        <taxon>Satyrinae</taxon>
        <taxon>Satyrini</taxon>
        <taxon>Mycalesina</taxon>
        <taxon>Bicyclus</taxon>
    </lineage>
</organism>
<dbReference type="InterPro" id="IPR012337">
    <property type="entry name" value="RNaseH-like_sf"/>
</dbReference>
<evidence type="ECO:0000313" key="3">
    <source>
        <dbReference type="RefSeq" id="XP_052738126.1"/>
    </source>
</evidence>
<dbReference type="Pfam" id="PF05380">
    <property type="entry name" value="Peptidase_A17"/>
    <property type="match status" value="1"/>
</dbReference>
<keyword evidence="2" id="KW-1185">Reference proteome</keyword>
<dbReference type="Gene3D" id="3.30.420.10">
    <property type="entry name" value="Ribonuclease H-like superfamily/Ribonuclease H"/>
    <property type="match status" value="1"/>
</dbReference>
<proteinExistence type="predicted"/>
<dbReference type="PANTHER" id="PTHR47331">
    <property type="entry name" value="PHD-TYPE DOMAIN-CONTAINING PROTEIN"/>
    <property type="match status" value="1"/>
</dbReference>
<dbReference type="InterPro" id="IPR043502">
    <property type="entry name" value="DNA/RNA_pol_sf"/>
</dbReference>
<dbReference type="InterPro" id="IPR008042">
    <property type="entry name" value="Retrotrans_Pao"/>
</dbReference>
<protein>
    <submittedName>
        <fullName evidence="3">Uncharacterized protein LOC128198186</fullName>
    </submittedName>
</protein>
<evidence type="ECO:0000259" key="1">
    <source>
        <dbReference type="PROSITE" id="PS50994"/>
    </source>
</evidence>
<dbReference type="Pfam" id="PF18701">
    <property type="entry name" value="DUF5641"/>
    <property type="match status" value="1"/>
</dbReference>
<gene>
    <name evidence="3" type="primary">LOC128198186</name>
</gene>
<dbReference type="Pfam" id="PF03564">
    <property type="entry name" value="DUF1759"/>
    <property type="match status" value="1"/>
</dbReference>
<name>A0ABM3LGC3_BICAN</name>
<dbReference type="InterPro" id="IPR001584">
    <property type="entry name" value="Integrase_cat-core"/>
</dbReference>
<sequence length="1705" mass="194393">MLQSHAWVRFYSKEKATGEHLSDIQIKELECRFRKIEQLYGDFESLQSEIEALTDPPETAYQDREAFDGIYFRLVSEAQVMLNSHLSTQRRRSSYGSDLSVQKSDRCEHDFVRLPKIDLPHFDGDYQHWLEFRDTYLSLIHNNKSISDINKFHYLRAALKGTAALTIQALDFSAGNYQLGWQLLTERYDNERLLVNNHIQNLFNIEPIQKESSHMLRNMVDITNKNLRALATLGQPTDHWDTLIIFIMTKKLDSITNREWEEYRNGLGGSPVLQQFIKFITSRADLLETLQDKYKHKGIISTFSDTNKNKAQVSYTDNNQKAYKCPMCSQPHFIFSCENFKKLDVASRIRKVSELNLCRNCLKPGHGFQFCKLTHCKYCRMKHNTLLHDSTKEPTGTTIALSTGVTPTSHIQTFTLLCTAVVRVRDVNNKLHTARLLLDNGSTANFVTHSLSRKLNLLVKPVSSTVNGINSQSSLISESCELVIESYYGGYKETISCYMVAEITKYLPSSYIDVSHIPIPKNIQLADPSFNVPSEIDILVGAEVFWNVLGLSVIDLGKHQPKLRDSKLGWLLSGCLSNNNVHHKEVSNNFCHFVGQNDEASLTRFWQLDSVSSQHSMSLEERACEKIFKDTTRRDKDGRFIVTIPLKETPEVLGDSYNLAKVRFLSLERRLDRDLNLKNLYMQFIKEYIDLGHMTLTKNIKHTSNTPNIYFPHHGVLRDSTTTKLRVVFDASAATSNKKSFNSIQMVGPTIQDDIFSILIRFRSHKLVVSADIEKMYRTIYIEPNQRSLQQIIYRFHSHEPLQTYTLNTVTYGTASAPYLATKCLVSLADECKNVKVQHAIKHDFYVDDFLTGSDSIESLITVCKGVKDTLSSAKMNLRKWQSNSLDVLHAITDIESDSEKCLDLNMSDNSPSKTLGLYWDSTSDNLNFLIEINTNKKLTKRNIISIISQIFDPLGLVGPCVVMAKLIIQALWISKCDWDSEAPDVIKKDFLDIANSLHFLNSIKIPRFVSCSSPTLVELHTFSDASERAYGGCIYVRTIDHEGLVNVRLLTSKNKVAPIKPKCTIPRLELSAALLATRLWKKVVNALTINIHQHWFWSDSTIVLGWLSSSSSQTVQFVRNRVGEIQETTNGHKWNYVPSKSNPADLVSRGVKADSISTAALWWTGPEYLHEAIIRIPEIHKALDISTSDTSLHTFIPKKAEDHTNNRILHIIHKHSSFNKIIRILAYVKRFIHNCRTKTQHNHLTLNEINSSRKIVLHHAQREMFLEEYNLLKNNKQLPKRSKLNSLSPFLDSDDLIRVGGRLRNSYYSYDVKHPIVLCAKHHITKTLFLLHHKVLMHAGPQLLLSNIRQNYWTIDGRNLARKTVHACVRCFRFKATSVQPIMGDLPNERTHLVSPFLTTGVDYAGPVLILNRKGKGSRLTKSYICVFICFAVKAVHLELVTDLTKEAYLACLNRFISRRGKPETIYSDNASTFIGASNELAQFLKGSVDYVQAQLAEQGINFKYIPAYSPHFGGIWEAAVKSVKHHLRRVLSLTHFDYEEMATCLAQIEAVLNSRPLTPLSTDPSDLSYLSPSHFLIGRPLLATAQANLLDKEVNRLQRYQRVEKLRQHFWQRYSLEYVSLLQTKGKWRQSMDKLKIGALVLVKDRTQPPLLWLMGRVTNIIYGGDSIGRVAQLNTKKGIITRAFNNICPLPLDDISPGGSML</sequence>
<accession>A0ABM3LGC3</accession>
<dbReference type="SUPFAM" id="SSF56672">
    <property type="entry name" value="DNA/RNA polymerases"/>
    <property type="match status" value="1"/>
</dbReference>
<dbReference type="SUPFAM" id="SSF53098">
    <property type="entry name" value="Ribonuclease H-like"/>
    <property type="match status" value="1"/>
</dbReference>
<dbReference type="GeneID" id="128198186"/>
<dbReference type="PROSITE" id="PS50994">
    <property type="entry name" value="INTEGRASE"/>
    <property type="match status" value="1"/>
</dbReference>
<feature type="domain" description="Integrase catalytic" evidence="1">
    <location>
        <begin position="1393"/>
        <end position="1582"/>
    </location>
</feature>
<dbReference type="InterPro" id="IPR005312">
    <property type="entry name" value="DUF1759"/>
</dbReference>
<dbReference type="Proteomes" id="UP001652582">
    <property type="component" value="Chromosome 6"/>
</dbReference>
<dbReference type="RefSeq" id="XP_052738126.1">
    <property type="nucleotide sequence ID" value="XM_052882166.1"/>
</dbReference>
<dbReference type="PANTHER" id="PTHR47331:SF4">
    <property type="entry name" value="PEPTIDASE S1 DOMAIN-CONTAINING PROTEIN"/>
    <property type="match status" value="1"/>
</dbReference>
<dbReference type="InterPro" id="IPR000477">
    <property type="entry name" value="RT_dom"/>
</dbReference>
<evidence type="ECO:0000313" key="2">
    <source>
        <dbReference type="Proteomes" id="UP001652582"/>
    </source>
</evidence>